<evidence type="ECO:0000259" key="2">
    <source>
        <dbReference type="Pfam" id="PF08308"/>
    </source>
</evidence>
<dbReference type="InterPro" id="IPR013229">
    <property type="entry name" value="PEGA"/>
</dbReference>
<dbReference type="RefSeq" id="WP_260764173.1">
    <property type="nucleotide sequence ID" value="NZ_CP045921.1"/>
</dbReference>
<accession>A0A857MTD9</accession>
<evidence type="ECO:0000313" key="4">
    <source>
        <dbReference type="Proteomes" id="UP001059824"/>
    </source>
</evidence>
<feature type="transmembrane region" description="Helical" evidence="1">
    <location>
        <begin position="15"/>
        <end position="41"/>
    </location>
</feature>
<keyword evidence="1" id="KW-0812">Transmembrane</keyword>
<dbReference type="EMBL" id="CP045921">
    <property type="protein sequence ID" value="QHN42687.1"/>
    <property type="molecule type" value="Genomic_DNA"/>
</dbReference>
<name>A0A857MTD9_9BACT</name>
<keyword evidence="1" id="KW-0472">Membrane</keyword>
<keyword evidence="1" id="KW-1133">Transmembrane helix</keyword>
<organism evidence="3 4">
    <name type="scientific">Candidatus Mycosynbacter amalyticus</name>
    <dbReference type="NCBI Taxonomy" id="2665156"/>
    <lineage>
        <taxon>Bacteria</taxon>
        <taxon>Candidatus Saccharimonadota</taxon>
        <taxon>Candidatus Saccharimonadota incertae sedis</taxon>
        <taxon>Candidatus Mycosynbacter</taxon>
    </lineage>
</organism>
<sequence length="496" mass="54736">MYHPPSKRVRFWRRFTVVSVMAIAVVFGVAVLTAMTLGYGFSKKDGRIEQGGLLQMSSTPTGAAITVNGTPFGAQTPTKLVSQPGNYALTMKRRGYQTWQKTVPIQAGNITWVAYPRLIPEKIEAEHTLSYPATTTSALPSASAKRYAVLMAADKPTVSIATLDSDEPTAKEYTLPAEIYTAPTTEALGSSFEIESWTGDEKKLLLKHTYGMDSKVEWIVFNVDAPAESININRSLGIDGSVTVPEFTRSDGMELYAIVDGSVRVLDLNDQTLSHPLVDHAVDYRLYGDEFVLYVKEPVDNLQEVGYVRKDYKQPRAVKKVTAGAVSAQFDVAKYYDKYYFLISHAHEAELLSSASLPDDTTSKLTLKHAQTLTLDNDVIDANLTDNGQFATIQDGTSFSTFNLEIMKLTKSELVHGSSAVPQKLKYLDGYLLWGSNDGKLRTYEFDGENQHDIMPLLPTLGATLSPSGKYLYGFAQVDDKTIALTRVQLLDIKTD</sequence>
<evidence type="ECO:0000313" key="3">
    <source>
        <dbReference type="EMBL" id="QHN42687.1"/>
    </source>
</evidence>
<feature type="domain" description="PEGA" evidence="2">
    <location>
        <begin position="54"/>
        <end position="115"/>
    </location>
</feature>
<proteinExistence type="predicted"/>
<keyword evidence="4" id="KW-1185">Reference proteome</keyword>
<dbReference type="SUPFAM" id="SSF101908">
    <property type="entry name" value="Putative isomerase YbhE"/>
    <property type="match status" value="1"/>
</dbReference>
<dbReference type="AlphaFoldDB" id="A0A857MTD9"/>
<gene>
    <name evidence="3" type="ORF">GII36_02345</name>
</gene>
<dbReference type="Pfam" id="PF08308">
    <property type="entry name" value="PEGA"/>
    <property type="match status" value="1"/>
</dbReference>
<protein>
    <submittedName>
        <fullName evidence="3">PEGA domain-containing protein</fullName>
    </submittedName>
</protein>
<dbReference type="KEGG" id="mama:GII36_02345"/>
<reference evidence="3" key="1">
    <citation type="journal article" date="2021" name="Nat. Microbiol.">
        <title>Cocultivation of an ultrasmall environmental parasitic bacterium with lytic ability against bacteria associated with wastewater foams.</title>
        <authorList>
            <person name="Batinovic S."/>
            <person name="Rose J.J.A."/>
            <person name="Ratcliffe J."/>
            <person name="Seviour R.J."/>
            <person name="Petrovski S."/>
        </authorList>
    </citation>
    <scope>NUCLEOTIDE SEQUENCE</scope>
    <source>
        <strain evidence="3">JR1</strain>
    </source>
</reference>
<evidence type="ECO:0000256" key="1">
    <source>
        <dbReference type="SAM" id="Phobius"/>
    </source>
</evidence>
<dbReference type="Proteomes" id="UP001059824">
    <property type="component" value="Chromosome"/>
</dbReference>